<evidence type="ECO:0000313" key="6">
    <source>
        <dbReference type="EMBL" id="SFM93626.1"/>
    </source>
</evidence>
<dbReference type="GO" id="GO:0022857">
    <property type="term" value="F:transmembrane transporter activity"/>
    <property type="evidence" value="ECO:0007669"/>
    <property type="project" value="InterPro"/>
</dbReference>
<keyword evidence="1 4" id="KW-0812">Transmembrane</keyword>
<dbReference type="STRING" id="39841.SAMN05660836_02024"/>
<dbReference type="Gene3D" id="1.20.1250.20">
    <property type="entry name" value="MFS general substrate transporter like domains"/>
    <property type="match status" value="1"/>
</dbReference>
<feature type="transmembrane region" description="Helical" evidence="4">
    <location>
        <begin position="278"/>
        <end position="297"/>
    </location>
</feature>
<dbReference type="InterPro" id="IPR020846">
    <property type="entry name" value="MFS_dom"/>
</dbReference>
<dbReference type="EMBL" id="FOUU01000007">
    <property type="protein sequence ID" value="SFM93626.1"/>
    <property type="molecule type" value="Genomic_DNA"/>
</dbReference>
<dbReference type="PANTHER" id="PTHR23518">
    <property type="entry name" value="C-METHYLTRANSFERASE"/>
    <property type="match status" value="1"/>
</dbReference>
<feature type="transmembrane region" description="Helical" evidence="4">
    <location>
        <begin position="98"/>
        <end position="121"/>
    </location>
</feature>
<name>A0A1I4UXI1_9BACT</name>
<feature type="transmembrane region" description="Helical" evidence="4">
    <location>
        <begin position="368"/>
        <end position="386"/>
    </location>
</feature>
<dbReference type="AlphaFoldDB" id="A0A1I4UXI1"/>
<dbReference type="Pfam" id="PF07690">
    <property type="entry name" value="MFS_1"/>
    <property type="match status" value="1"/>
</dbReference>
<evidence type="ECO:0000256" key="3">
    <source>
        <dbReference type="ARBA" id="ARBA00023136"/>
    </source>
</evidence>
<feature type="transmembrane region" description="Helical" evidence="4">
    <location>
        <begin position="340"/>
        <end position="362"/>
    </location>
</feature>
<gene>
    <name evidence="6" type="ORF">SAMN05660836_02024</name>
</gene>
<dbReference type="Proteomes" id="UP000199611">
    <property type="component" value="Unassembled WGS sequence"/>
</dbReference>
<proteinExistence type="predicted"/>
<feature type="transmembrane region" description="Helical" evidence="4">
    <location>
        <begin position="245"/>
        <end position="266"/>
    </location>
</feature>
<dbReference type="PANTHER" id="PTHR23518:SF2">
    <property type="entry name" value="MAJOR FACILITATOR SUPERFAMILY TRANSPORTER"/>
    <property type="match status" value="1"/>
</dbReference>
<evidence type="ECO:0000259" key="5">
    <source>
        <dbReference type="PROSITE" id="PS50850"/>
    </source>
</evidence>
<dbReference type="CDD" id="cd17325">
    <property type="entry name" value="MFS_MdtG_SLC18_like"/>
    <property type="match status" value="1"/>
</dbReference>
<feature type="transmembrane region" description="Helical" evidence="4">
    <location>
        <begin position="160"/>
        <end position="181"/>
    </location>
</feature>
<feature type="transmembrane region" description="Helical" evidence="4">
    <location>
        <begin position="37"/>
        <end position="61"/>
    </location>
</feature>
<feature type="transmembrane region" description="Helical" evidence="4">
    <location>
        <begin position="73"/>
        <end position="92"/>
    </location>
</feature>
<keyword evidence="7" id="KW-1185">Reference proteome</keyword>
<dbReference type="OrthoDB" id="9764259at2"/>
<dbReference type="PROSITE" id="PS50850">
    <property type="entry name" value="MFS"/>
    <property type="match status" value="1"/>
</dbReference>
<feature type="transmembrane region" description="Helical" evidence="4">
    <location>
        <begin position="303"/>
        <end position="328"/>
    </location>
</feature>
<evidence type="ECO:0000256" key="2">
    <source>
        <dbReference type="ARBA" id="ARBA00022989"/>
    </source>
</evidence>
<evidence type="ECO:0000256" key="4">
    <source>
        <dbReference type="SAM" id="Phobius"/>
    </source>
</evidence>
<keyword evidence="3 4" id="KW-0472">Membrane</keyword>
<evidence type="ECO:0000313" key="7">
    <source>
        <dbReference type="Proteomes" id="UP000199611"/>
    </source>
</evidence>
<feature type="transmembrane region" description="Helical" evidence="4">
    <location>
        <begin position="7"/>
        <end position="25"/>
    </location>
</feature>
<dbReference type="InterPro" id="IPR036259">
    <property type="entry name" value="MFS_trans_sf"/>
</dbReference>
<dbReference type="SUPFAM" id="SSF103473">
    <property type="entry name" value="MFS general substrate transporter"/>
    <property type="match status" value="1"/>
</dbReference>
<evidence type="ECO:0000256" key="1">
    <source>
        <dbReference type="ARBA" id="ARBA00022692"/>
    </source>
</evidence>
<sequence length="390" mass="41589">MRNTYAKGLIVSCFLTFGFYTGSYMRVPVVPVFARELGATIVLVGLINSVFFLTAGFLSLPMGYAADRLGTKTVAASGILLAALTSFLLTFARNPYHIIPIYFLFGLAVSSYGPTMMGYVARVAPPTHVGRAYGWYTTSLHTGISIGPAIGGWIADHFGYHNLFLSSALTLCCFPTLLLLLPEGNSAQPEPPSSKDKLKAKSSPKTVFKHPGLWGCWLITIGLCFGLGTFITFVPLHARDASVPLSLIGVIFLTQGILNALLRIPFGIWSDKTRHRERLILIGVLAVALALVVLGYATSFAVFMIGALLLGSGLALAFTSIGALIAIISPPEHKSSALGGYNAGIYLGFMLASATMGSFIKAFGYPKAFSASGLLILLLACIFRNLTKKA</sequence>
<feature type="domain" description="Major facilitator superfamily (MFS) profile" evidence="5">
    <location>
        <begin position="1"/>
        <end position="390"/>
    </location>
</feature>
<keyword evidence="2 4" id="KW-1133">Transmembrane helix</keyword>
<accession>A0A1I4UXI1</accession>
<feature type="transmembrane region" description="Helical" evidence="4">
    <location>
        <begin position="133"/>
        <end position="154"/>
    </location>
</feature>
<dbReference type="InterPro" id="IPR011701">
    <property type="entry name" value="MFS"/>
</dbReference>
<feature type="transmembrane region" description="Helical" evidence="4">
    <location>
        <begin position="212"/>
        <end position="233"/>
    </location>
</feature>
<reference evidence="6 7" key="1">
    <citation type="submission" date="2016-10" db="EMBL/GenBank/DDBJ databases">
        <authorList>
            <person name="de Groot N.N."/>
        </authorList>
    </citation>
    <scope>NUCLEOTIDE SEQUENCE [LARGE SCALE GENOMIC DNA]</scope>
    <source>
        <strain evidence="6 7">DSM 9990</strain>
    </source>
</reference>
<organism evidence="6 7">
    <name type="scientific">Thermodesulforhabdus norvegica</name>
    <dbReference type="NCBI Taxonomy" id="39841"/>
    <lineage>
        <taxon>Bacteria</taxon>
        <taxon>Pseudomonadati</taxon>
        <taxon>Thermodesulfobacteriota</taxon>
        <taxon>Syntrophobacteria</taxon>
        <taxon>Syntrophobacterales</taxon>
        <taxon>Thermodesulforhabdaceae</taxon>
        <taxon>Thermodesulforhabdus</taxon>
    </lineage>
</organism>
<dbReference type="RefSeq" id="WP_093395503.1">
    <property type="nucleotide sequence ID" value="NZ_FOUU01000007.1"/>
</dbReference>
<protein>
    <submittedName>
        <fullName evidence="6">Predicted arabinose efflux permease, MFS family</fullName>
    </submittedName>
</protein>